<protein>
    <submittedName>
        <fullName evidence="3 4">Uncharacterized protein</fullName>
    </submittedName>
</protein>
<feature type="region of interest" description="Disordered" evidence="2">
    <location>
        <begin position="96"/>
        <end position="139"/>
    </location>
</feature>
<sequence length="671" mass="78910">MSSLSPVDDVEDYEFRRSERTPSDLARHSWDRYHADDESMRRTFTPPMAPYHPDQTLVPVHDLQNDWRGDDDSLEKRINSVDNMIKDIKKILPHASWDQEMKPQQETAEEQSQRSLNRVSFDEDRFSSRKDNQTYQRSPSQFLEEVLQLQNTEITSSPLDHDERQQAAARDRSQFVQAGVHDYSLPVARDLSSRRDYLDLAHQTFLGALNPVKFVLNEFAPEEDERALFARAGELYLQVTRQLFESQEANAKLSKAISVMTEENKRKFGEMETEVVSLRNECFELQNKMDEERADHASKVERVVREGESSLSAARGEIAKLRSLSDNLQQDNQRMKETHAAVEASLTEELEAARARISADSRTIETLQTKINVLEEDLNTLSQDFEEISRQRADYNDIERDLNVARMNYIEKMRAETYFLNNYRDDVVGMDTQLHALLQDNLELAKNCSSLHADLMVVTEGRASLQRQLAFHLDESEKHERRLQSELKKVKSLLLLFIGISRKVQKIVAYEGWISEWLYRRHIRQRAKILRLAHKRRWWKKLRSAIQSKHKRDLRSLKALDLSKIFTSRGLKCIFTDWRVVHRIRRLSLRFHNTFLNPTALLFNMVVSWKRMTMIRKRLTVIIHLMHERINQDMKPRFFKLWMQGTKVMKELKLKIAKVCMIDDCNLNFES</sequence>
<feature type="compositionally biased region" description="Basic and acidic residues" evidence="2">
    <location>
        <begin position="120"/>
        <end position="132"/>
    </location>
</feature>
<dbReference type="AlphaFoldDB" id="L1K3R7"/>
<dbReference type="HOGENOM" id="CLU_409655_0_0_1"/>
<dbReference type="Gene3D" id="1.10.287.1490">
    <property type="match status" value="1"/>
</dbReference>
<feature type="region of interest" description="Disordered" evidence="2">
    <location>
        <begin position="1"/>
        <end position="53"/>
    </location>
</feature>
<dbReference type="GeneID" id="17311609"/>
<feature type="compositionally biased region" description="Basic and acidic residues" evidence="2">
    <location>
        <begin position="13"/>
        <end position="41"/>
    </location>
</feature>
<reference evidence="3 5" key="1">
    <citation type="journal article" date="2012" name="Nature">
        <title>Algal genomes reveal evolutionary mosaicism and the fate of nucleomorphs.</title>
        <authorList>
            <consortium name="DOE Joint Genome Institute"/>
            <person name="Curtis B.A."/>
            <person name="Tanifuji G."/>
            <person name="Burki F."/>
            <person name="Gruber A."/>
            <person name="Irimia M."/>
            <person name="Maruyama S."/>
            <person name="Arias M.C."/>
            <person name="Ball S.G."/>
            <person name="Gile G.H."/>
            <person name="Hirakawa Y."/>
            <person name="Hopkins J.F."/>
            <person name="Kuo A."/>
            <person name="Rensing S.A."/>
            <person name="Schmutz J."/>
            <person name="Symeonidi A."/>
            <person name="Elias M."/>
            <person name="Eveleigh R.J."/>
            <person name="Herman E.K."/>
            <person name="Klute M.J."/>
            <person name="Nakayama T."/>
            <person name="Obornik M."/>
            <person name="Reyes-Prieto A."/>
            <person name="Armbrust E.V."/>
            <person name="Aves S.J."/>
            <person name="Beiko R.G."/>
            <person name="Coutinho P."/>
            <person name="Dacks J.B."/>
            <person name="Durnford D.G."/>
            <person name="Fast N.M."/>
            <person name="Green B.R."/>
            <person name="Grisdale C.J."/>
            <person name="Hempel F."/>
            <person name="Henrissat B."/>
            <person name="Hoppner M.P."/>
            <person name="Ishida K."/>
            <person name="Kim E."/>
            <person name="Koreny L."/>
            <person name="Kroth P.G."/>
            <person name="Liu Y."/>
            <person name="Malik S.B."/>
            <person name="Maier U.G."/>
            <person name="McRose D."/>
            <person name="Mock T."/>
            <person name="Neilson J.A."/>
            <person name="Onodera N.T."/>
            <person name="Poole A.M."/>
            <person name="Pritham E.J."/>
            <person name="Richards T.A."/>
            <person name="Rocap G."/>
            <person name="Roy S.W."/>
            <person name="Sarai C."/>
            <person name="Schaack S."/>
            <person name="Shirato S."/>
            <person name="Slamovits C.H."/>
            <person name="Spencer D.F."/>
            <person name="Suzuki S."/>
            <person name="Worden A.Z."/>
            <person name="Zauner S."/>
            <person name="Barry K."/>
            <person name="Bell C."/>
            <person name="Bharti A.K."/>
            <person name="Crow J.A."/>
            <person name="Grimwood J."/>
            <person name="Kramer R."/>
            <person name="Lindquist E."/>
            <person name="Lucas S."/>
            <person name="Salamov A."/>
            <person name="McFadden G.I."/>
            <person name="Lane C.E."/>
            <person name="Keeling P.J."/>
            <person name="Gray M.W."/>
            <person name="Grigoriev I.V."/>
            <person name="Archibald J.M."/>
        </authorList>
    </citation>
    <scope>NUCLEOTIDE SEQUENCE</scope>
    <source>
        <strain evidence="3 5">CCMP2712</strain>
    </source>
</reference>
<dbReference type="RefSeq" id="XP_005841988.1">
    <property type="nucleotide sequence ID" value="XM_005841931.1"/>
</dbReference>
<dbReference type="EnsemblProtists" id="EKX55008">
    <property type="protein sequence ID" value="EKX55008"/>
    <property type="gene ID" value="GUITHDRAFT_99648"/>
</dbReference>
<dbReference type="KEGG" id="gtt:GUITHDRAFT_99648"/>
<feature type="coiled-coil region" evidence="1">
    <location>
        <begin position="275"/>
        <end position="391"/>
    </location>
</feature>
<organism evidence="3">
    <name type="scientific">Guillardia theta (strain CCMP2712)</name>
    <name type="common">Cryptophyte</name>
    <dbReference type="NCBI Taxonomy" id="905079"/>
    <lineage>
        <taxon>Eukaryota</taxon>
        <taxon>Cryptophyceae</taxon>
        <taxon>Pyrenomonadales</taxon>
        <taxon>Geminigeraceae</taxon>
        <taxon>Guillardia</taxon>
    </lineage>
</organism>
<feature type="coiled-coil region" evidence="1">
    <location>
        <begin position="462"/>
        <end position="493"/>
    </location>
</feature>
<evidence type="ECO:0000313" key="5">
    <source>
        <dbReference type="Proteomes" id="UP000011087"/>
    </source>
</evidence>
<keyword evidence="1" id="KW-0175">Coiled coil</keyword>
<accession>L1K3R7</accession>
<proteinExistence type="predicted"/>
<dbReference type="PaxDb" id="55529-EKX55008"/>
<evidence type="ECO:0000256" key="2">
    <source>
        <dbReference type="SAM" id="MobiDB-lite"/>
    </source>
</evidence>
<gene>
    <name evidence="3" type="ORF">GUITHDRAFT_99648</name>
</gene>
<dbReference type="Proteomes" id="UP000011087">
    <property type="component" value="Unassembled WGS sequence"/>
</dbReference>
<reference evidence="5" key="2">
    <citation type="submission" date="2012-11" db="EMBL/GenBank/DDBJ databases">
        <authorList>
            <person name="Kuo A."/>
            <person name="Curtis B.A."/>
            <person name="Tanifuji G."/>
            <person name="Burki F."/>
            <person name="Gruber A."/>
            <person name="Irimia M."/>
            <person name="Maruyama S."/>
            <person name="Arias M.C."/>
            <person name="Ball S.G."/>
            <person name="Gile G.H."/>
            <person name="Hirakawa Y."/>
            <person name="Hopkins J.F."/>
            <person name="Rensing S.A."/>
            <person name="Schmutz J."/>
            <person name="Symeonidi A."/>
            <person name="Elias M."/>
            <person name="Eveleigh R.J."/>
            <person name="Herman E.K."/>
            <person name="Klute M.J."/>
            <person name="Nakayama T."/>
            <person name="Obornik M."/>
            <person name="Reyes-Prieto A."/>
            <person name="Armbrust E.V."/>
            <person name="Aves S.J."/>
            <person name="Beiko R.G."/>
            <person name="Coutinho P."/>
            <person name="Dacks J.B."/>
            <person name="Durnford D.G."/>
            <person name="Fast N.M."/>
            <person name="Green B.R."/>
            <person name="Grisdale C."/>
            <person name="Hempe F."/>
            <person name="Henrissat B."/>
            <person name="Hoppner M.P."/>
            <person name="Ishida K.-I."/>
            <person name="Kim E."/>
            <person name="Koreny L."/>
            <person name="Kroth P.G."/>
            <person name="Liu Y."/>
            <person name="Malik S.-B."/>
            <person name="Maier U.G."/>
            <person name="McRose D."/>
            <person name="Mock T."/>
            <person name="Neilson J.A."/>
            <person name="Onodera N.T."/>
            <person name="Poole A.M."/>
            <person name="Pritham E.J."/>
            <person name="Richards T.A."/>
            <person name="Rocap G."/>
            <person name="Roy S.W."/>
            <person name="Sarai C."/>
            <person name="Schaack S."/>
            <person name="Shirato S."/>
            <person name="Slamovits C.H."/>
            <person name="Spencer D.F."/>
            <person name="Suzuki S."/>
            <person name="Worden A.Z."/>
            <person name="Zauner S."/>
            <person name="Barry K."/>
            <person name="Bell C."/>
            <person name="Bharti A.K."/>
            <person name="Crow J.A."/>
            <person name="Grimwood J."/>
            <person name="Kramer R."/>
            <person name="Lindquist E."/>
            <person name="Lucas S."/>
            <person name="Salamov A."/>
            <person name="McFadden G.I."/>
            <person name="Lane C.E."/>
            <person name="Keeling P.J."/>
            <person name="Gray M.W."/>
            <person name="Grigoriev I.V."/>
            <person name="Archibald J.M."/>
        </authorList>
    </citation>
    <scope>NUCLEOTIDE SEQUENCE</scope>
    <source>
        <strain evidence="5">CCMP2712</strain>
    </source>
</reference>
<keyword evidence="5" id="KW-1185">Reference proteome</keyword>
<dbReference type="EMBL" id="JH992966">
    <property type="protein sequence ID" value="EKX55008.1"/>
    <property type="molecule type" value="Genomic_DNA"/>
</dbReference>
<reference evidence="4" key="3">
    <citation type="submission" date="2016-03" db="UniProtKB">
        <authorList>
            <consortium name="EnsemblProtists"/>
        </authorList>
    </citation>
    <scope>IDENTIFICATION</scope>
</reference>
<evidence type="ECO:0000313" key="4">
    <source>
        <dbReference type="EnsemblProtists" id="EKX55008"/>
    </source>
</evidence>
<evidence type="ECO:0000313" key="3">
    <source>
        <dbReference type="EMBL" id="EKX55008.1"/>
    </source>
</evidence>
<evidence type="ECO:0000256" key="1">
    <source>
        <dbReference type="SAM" id="Coils"/>
    </source>
</evidence>
<name>L1K3R7_GUITC</name>